<evidence type="ECO:0000256" key="4">
    <source>
        <dbReference type="ARBA" id="ARBA00022825"/>
    </source>
</evidence>
<accession>A0A1F5UUY4</accession>
<dbReference type="InterPro" id="IPR029045">
    <property type="entry name" value="ClpP/crotonase-like_dom_sf"/>
</dbReference>
<dbReference type="Gene3D" id="2.30.42.10">
    <property type="match status" value="1"/>
</dbReference>
<dbReference type="Pfam" id="PF17820">
    <property type="entry name" value="PDZ_6"/>
    <property type="match status" value="1"/>
</dbReference>
<gene>
    <name evidence="8" type="ORF">A2Z21_02885</name>
</gene>
<dbReference type="GO" id="GO:0030288">
    <property type="term" value="C:outer membrane-bounded periplasmic space"/>
    <property type="evidence" value="ECO:0007669"/>
    <property type="project" value="TreeGrafter"/>
</dbReference>
<evidence type="ECO:0000256" key="3">
    <source>
        <dbReference type="ARBA" id="ARBA00022801"/>
    </source>
</evidence>
<dbReference type="STRING" id="1817864.A2Z21_02885"/>
<dbReference type="PANTHER" id="PTHR32060">
    <property type="entry name" value="TAIL-SPECIFIC PROTEASE"/>
    <property type="match status" value="1"/>
</dbReference>
<name>A0A1F5UUY4_FRAXR</name>
<evidence type="ECO:0000313" key="8">
    <source>
        <dbReference type="EMBL" id="OGF54959.1"/>
    </source>
</evidence>
<keyword evidence="6" id="KW-0812">Transmembrane</keyword>
<feature type="domain" description="PDZ" evidence="7">
    <location>
        <begin position="118"/>
        <end position="196"/>
    </location>
</feature>
<dbReference type="GO" id="GO:0004175">
    <property type="term" value="F:endopeptidase activity"/>
    <property type="evidence" value="ECO:0007669"/>
    <property type="project" value="TreeGrafter"/>
</dbReference>
<dbReference type="GO" id="GO:0007165">
    <property type="term" value="P:signal transduction"/>
    <property type="evidence" value="ECO:0007669"/>
    <property type="project" value="TreeGrafter"/>
</dbReference>
<dbReference type="AlphaFoldDB" id="A0A1F5UUY4"/>
<dbReference type="SUPFAM" id="SSF52096">
    <property type="entry name" value="ClpP/crotonase"/>
    <property type="match status" value="1"/>
</dbReference>
<evidence type="ECO:0000313" key="9">
    <source>
        <dbReference type="Proteomes" id="UP000179157"/>
    </source>
</evidence>
<evidence type="ECO:0000256" key="1">
    <source>
        <dbReference type="ARBA" id="ARBA00009179"/>
    </source>
</evidence>
<keyword evidence="6" id="KW-1133">Transmembrane helix</keyword>
<dbReference type="InterPro" id="IPR055210">
    <property type="entry name" value="CtpA/B_N"/>
</dbReference>
<dbReference type="InterPro" id="IPR041489">
    <property type="entry name" value="PDZ_6"/>
</dbReference>
<dbReference type="InterPro" id="IPR036034">
    <property type="entry name" value="PDZ_sf"/>
</dbReference>
<dbReference type="CDD" id="cd07560">
    <property type="entry name" value="Peptidase_S41_CPP"/>
    <property type="match status" value="1"/>
</dbReference>
<dbReference type="GO" id="GO:0008236">
    <property type="term" value="F:serine-type peptidase activity"/>
    <property type="evidence" value="ECO:0007669"/>
    <property type="project" value="UniProtKB-KW"/>
</dbReference>
<dbReference type="CDD" id="cd06782">
    <property type="entry name" value="cpPDZ_CPP-like"/>
    <property type="match status" value="1"/>
</dbReference>
<dbReference type="SMART" id="SM00245">
    <property type="entry name" value="TSPc"/>
    <property type="match status" value="1"/>
</dbReference>
<dbReference type="PANTHER" id="PTHR32060:SF30">
    <property type="entry name" value="CARBOXY-TERMINAL PROCESSING PROTEASE CTPA"/>
    <property type="match status" value="1"/>
</dbReference>
<dbReference type="InterPro" id="IPR004447">
    <property type="entry name" value="Peptidase_S41A"/>
</dbReference>
<dbReference type="Gene3D" id="3.30.750.44">
    <property type="match status" value="1"/>
</dbReference>
<dbReference type="Gene3D" id="3.90.226.10">
    <property type="entry name" value="2-enoyl-CoA Hydratase, Chain A, domain 1"/>
    <property type="match status" value="1"/>
</dbReference>
<dbReference type="EMBL" id="MFGX01000067">
    <property type="protein sequence ID" value="OGF54959.1"/>
    <property type="molecule type" value="Genomic_DNA"/>
</dbReference>
<dbReference type="Pfam" id="PF22694">
    <property type="entry name" value="CtpB_N-like"/>
    <property type="match status" value="1"/>
</dbReference>
<keyword evidence="4 5" id="KW-0720">Serine protease</keyword>
<reference evidence="8 9" key="1">
    <citation type="journal article" date="2016" name="Nat. Commun.">
        <title>Thousands of microbial genomes shed light on interconnected biogeochemical processes in an aquifer system.</title>
        <authorList>
            <person name="Anantharaman K."/>
            <person name="Brown C.T."/>
            <person name="Hug L.A."/>
            <person name="Sharon I."/>
            <person name="Castelle C.J."/>
            <person name="Probst A.J."/>
            <person name="Thomas B.C."/>
            <person name="Singh A."/>
            <person name="Wilkins M.J."/>
            <person name="Karaoz U."/>
            <person name="Brodie E.L."/>
            <person name="Williams K.H."/>
            <person name="Hubbard S.S."/>
            <person name="Banfield J.F."/>
        </authorList>
    </citation>
    <scope>NUCLEOTIDE SEQUENCE [LARGE SCALE GENOMIC DNA]</scope>
    <source>
        <strain evidence="9">RBG_16_55_9</strain>
    </source>
</reference>
<evidence type="ECO:0000256" key="6">
    <source>
        <dbReference type="SAM" id="Phobius"/>
    </source>
</evidence>
<dbReference type="Pfam" id="PF03572">
    <property type="entry name" value="Peptidase_S41"/>
    <property type="match status" value="1"/>
</dbReference>
<dbReference type="SUPFAM" id="SSF50156">
    <property type="entry name" value="PDZ domain-like"/>
    <property type="match status" value="1"/>
</dbReference>
<dbReference type="InterPro" id="IPR001478">
    <property type="entry name" value="PDZ"/>
</dbReference>
<protein>
    <recommendedName>
        <fullName evidence="7">PDZ domain-containing protein</fullName>
    </recommendedName>
</protein>
<keyword evidence="3 5" id="KW-0378">Hydrolase</keyword>
<dbReference type="Proteomes" id="UP000179157">
    <property type="component" value="Unassembled WGS sequence"/>
</dbReference>
<dbReference type="PROSITE" id="PS50106">
    <property type="entry name" value="PDZ"/>
    <property type="match status" value="1"/>
</dbReference>
<evidence type="ECO:0000259" key="7">
    <source>
        <dbReference type="PROSITE" id="PS50106"/>
    </source>
</evidence>
<keyword evidence="6" id="KW-0472">Membrane</keyword>
<dbReference type="FunFam" id="2.30.42.10:FF:000063">
    <property type="entry name" value="Peptidase, S41 family"/>
    <property type="match status" value="1"/>
</dbReference>
<sequence length="530" mass="59114">MEEVELRMYNEWNRPREVERMERKLVVWLAIGVIVLAVTILSQGFFSSPNSNPQGQPQDREQFLDRLWEAYQKAQDNFYQPDRVQQEKLMEEAIRGMVKGLGDPYSRFNTKDEYERFSSELEGEYEGIGAYIGLRDGQITVISPIKGGPAERQGVRSGDKILEIDGESTQGFTPDDASRRLRGTKGTTVTIKVRHSDESVEEITIMRERIQIDALEHKLLSPSIAYIRINSFSATVPNELSEALKDLQKKSQSIQGLVLDLRGNGGGYLQVAKQVGSTFVDQGQTLLVEKNRSSEVIDRSFGNNLPNWPIAVLVDQGTASASEILSGAIRDNDMGVLIGQKTFGKGVIQTRFDLSDGSVIWLTTAEYFTPDRHEVQEVGLTPEPGFLVEDWYPTLLDVRGELRAFDESLPQFASASHAVLQQLAKLLDQLAEQANDDEYEAALRKLGEFEQRIHASPEELLKGTGVAGGENESLLVAPLLDKLVKQVEPLLTELRTRLEKNDLTVAIDWLQSLAIKGKLCPCAPATPSDH</sequence>
<evidence type="ECO:0000256" key="5">
    <source>
        <dbReference type="RuleBase" id="RU004404"/>
    </source>
</evidence>
<keyword evidence="2 5" id="KW-0645">Protease</keyword>
<comment type="similarity">
    <text evidence="1 5">Belongs to the peptidase S41A family.</text>
</comment>
<proteinExistence type="inferred from homology"/>
<dbReference type="NCBIfam" id="TIGR00225">
    <property type="entry name" value="prc"/>
    <property type="match status" value="1"/>
</dbReference>
<dbReference type="SMART" id="SM00228">
    <property type="entry name" value="PDZ"/>
    <property type="match status" value="1"/>
</dbReference>
<evidence type="ECO:0000256" key="2">
    <source>
        <dbReference type="ARBA" id="ARBA00022670"/>
    </source>
</evidence>
<organism evidence="8 9">
    <name type="scientific">Fraserbacteria sp. (strain RBG_16_55_9)</name>
    <dbReference type="NCBI Taxonomy" id="1817864"/>
    <lineage>
        <taxon>Bacteria</taxon>
        <taxon>Candidatus Fraseribacteriota</taxon>
    </lineage>
</organism>
<dbReference type="GO" id="GO:0006508">
    <property type="term" value="P:proteolysis"/>
    <property type="evidence" value="ECO:0007669"/>
    <property type="project" value="UniProtKB-KW"/>
</dbReference>
<comment type="caution">
    <text evidence="8">The sequence shown here is derived from an EMBL/GenBank/DDBJ whole genome shotgun (WGS) entry which is preliminary data.</text>
</comment>
<feature type="transmembrane region" description="Helical" evidence="6">
    <location>
        <begin position="25"/>
        <end position="46"/>
    </location>
</feature>
<dbReference type="InterPro" id="IPR005151">
    <property type="entry name" value="Tail-specific_protease"/>
</dbReference>